<evidence type="ECO:0000313" key="8">
    <source>
        <dbReference type="Proteomes" id="UP000009170"/>
    </source>
</evidence>
<gene>
    <name evidence="7" type="ORF">OT_ostta13g00490</name>
</gene>
<dbReference type="Pfam" id="PF04791">
    <property type="entry name" value="LMBR1"/>
    <property type="match status" value="1"/>
</dbReference>
<name>A0A090M6Z7_OSTTA</name>
<feature type="transmembrane region" description="Helical" evidence="6">
    <location>
        <begin position="439"/>
        <end position="461"/>
    </location>
</feature>
<evidence type="ECO:0000313" key="7">
    <source>
        <dbReference type="EMBL" id="CEG00030.1"/>
    </source>
</evidence>
<dbReference type="EMBL" id="CAID01000013">
    <property type="protein sequence ID" value="CEG00030.1"/>
    <property type="molecule type" value="Genomic_DNA"/>
</dbReference>
<protein>
    <submittedName>
        <fullName evidence="7">LMBR1-like membrane protein</fullName>
    </submittedName>
</protein>
<dbReference type="STRING" id="70448.A0A090M6Z7"/>
<feature type="transmembrane region" description="Helical" evidence="6">
    <location>
        <begin position="42"/>
        <end position="62"/>
    </location>
</feature>
<dbReference type="GO" id="GO:0016020">
    <property type="term" value="C:membrane"/>
    <property type="evidence" value="ECO:0007669"/>
    <property type="project" value="UniProtKB-SubCell"/>
</dbReference>
<dbReference type="RefSeq" id="XP_022840162.1">
    <property type="nucleotide sequence ID" value="XM_022982660.1"/>
</dbReference>
<feature type="transmembrane region" description="Helical" evidence="6">
    <location>
        <begin position="349"/>
        <end position="371"/>
    </location>
</feature>
<feature type="transmembrane region" description="Helical" evidence="6">
    <location>
        <begin position="89"/>
        <end position="113"/>
    </location>
</feature>
<keyword evidence="5" id="KW-0175">Coiled coil</keyword>
<feature type="transmembrane region" description="Helical" evidence="6">
    <location>
        <begin position="125"/>
        <end position="149"/>
    </location>
</feature>
<evidence type="ECO:0000256" key="5">
    <source>
        <dbReference type="SAM" id="Coils"/>
    </source>
</evidence>
<dbReference type="AlphaFoldDB" id="A0A090M6Z7"/>
<accession>A0A090M6Z7</accession>
<dbReference type="Proteomes" id="UP000009170">
    <property type="component" value="Unassembled WGS sequence"/>
</dbReference>
<keyword evidence="2 6" id="KW-0812">Transmembrane</keyword>
<keyword evidence="4 6" id="KW-0472">Membrane</keyword>
<evidence type="ECO:0000256" key="3">
    <source>
        <dbReference type="ARBA" id="ARBA00022989"/>
    </source>
</evidence>
<evidence type="ECO:0000256" key="4">
    <source>
        <dbReference type="ARBA" id="ARBA00023136"/>
    </source>
</evidence>
<feature type="transmembrane region" description="Helical" evidence="6">
    <location>
        <begin position="221"/>
        <end position="248"/>
    </location>
</feature>
<dbReference type="InterPro" id="IPR006876">
    <property type="entry name" value="LMBR1-like_membr_prot"/>
</dbReference>
<dbReference type="FunCoup" id="A0A090M6Z7">
    <property type="interactions" value="1284"/>
</dbReference>
<organism evidence="7 8">
    <name type="scientific">Ostreococcus tauri</name>
    <name type="common">Marine green alga</name>
    <dbReference type="NCBI Taxonomy" id="70448"/>
    <lineage>
        <taxon>Eukaryota</taxon>
        <taxon>Viridiplantae</taxon>
        <taxon>Chlorophyta</taxon>
        <taxon>Mamiellophyceae</taxon>
        <taxon>Mamiellales</taxon>
        <taxon>Bathycoccaceae</taxon>
        <taxon>Ostreococcus</taxon>
    </lineage>
</organism>
<keyword evidence="8" id="KW-1185">Reference proteome</keyword>
<dbReference type="KEGG" id="ota:OT_ostta13g00490"/>
<feature type="transmembrane region" description="Helical" evidence="6">
    <location>
        <begin position="492"/>
        <end position="510"/>
    </location>
</feature>
<proteinExistence type="predicted"/>
<evidence type="ECO:0000256" key="1">
    <source>
        <dbReference type="ARBA" id="ARBA00004141"/>
    </source>
</evidence>
<comment type="subcellular location">
    <subcellularLocation>
        <location evidence="1">Membrane</location>
        <topology evidence="1">Multi-pass membrane protein</topology>
    </subcellularLocation>
</comment>
<sequence length="527" mass="58761">MATETYNWFLIIVAVVVSALALLCNVYVLVHFQHPDDRNQAWFPKVVVITGLTIAVLSILLLPLDVANRAACDGSIIESACRYTLPMEALWYATFTTMIIYIFAVIPWALFYYEQDSDAPQLKKVVSATMWTISMGLVLIMAMLIAYYFGGEAEFQLKSVVSGMGLLSNSALSSATACIALPALITSATDFSTSSGSLGGTACSAYGAEVGTETFAVRPTFIVYVIAVASIVSWVIFMIYAGVGVVALPMDLIKGFIYRPMKVITKSEYIRCATIIARDAQSIHAQIKAVQKEQRESGRTRKTKTELHCLQVKLNDLEDDEVELRRVFPQGEQREATWLMMVLGFYLRLFLGCLSVLLSVFWTTHIVLTVLIQPAAHPFLNSFFIWMDGVWSLFGTLSFAIFCFYLVACLIKGNTRLGVRFIFLSLYPMKIGRTSMSSLLFNTGLIMLGCLSVVQFCAQVFSVYTAETAVEGIFGGNIENFKGLGWIFKYNIFIYSFFAMICLSCLWIPFESWKNETPKKSWETGRA</sequence>
<dbReference type="PANTHER" id="PTHR31652">
    <property type="entry name" value="LIMR FAMILY PROTEIN DDB_G0283707-RELATED"/>
    <property type="match status" value="1"/>
</dbReference>
<evidence type="ECO:0000256" key="2">
    <source>
        <dbReference type="ARBA" id="ARBA00022692"/>
    </source>
</evidence>
<feature type="coiled-coil region" evidence="5">
    <location>
        <begin position="300"/>
        <end position="327"/>
    </location>
</feature>
<feature type="transmembrane region" description="Helical" evidence="6">
    <location>
        <begin position="6"/>
        <end position="30"/>
    </location>
</feature>
<keyword evidence="3 6" id="KW-1133">Transmembrane helix</keyword>
<evidence type="ECO:0000256" key="6">
    <source>
        <dbReference type="SAM" id="Phobius"/>
    </source>
</evidence>
<feature type="transmembrane region" description="Helical" evidence="6">
    <location>
        <begin position="391"/>
        <end position="411"/>
    </location>
</feature>
<dbReference type="OrthoDB" id="73273at2759"/>
<dbReference type="InParanoid" id="A0A090M6Z7"/>
<comment type="caution">
    <text evidence="7">The sequence shown here is derived from an EMBL/GenBank/DDBJ whole genome shotgun (WGS) entry which is preliminary data.</text>
</comment>
<reference evidence="7 8" key="2">
    <citation type="journal article" date="2014" name="BMC Genomics">
        <title>An improved genome of the model marine alga Ostreococcus tauri unfolds by assessing Illumina de novo assemblies.</title>
        <authorList>
            <person name="Blanc-Mathieu R."/>
            <person name="Verhelst B."/>
            <person name="Derelle E."/>
            <person name="Rombauts S."/>
            <person name="Bouget F.Y."/>
            <person name="Carre I."/>
            <person name="Chateau A."/>
            <person name="Eyre-Walker A."/>
            <person name="Grimsley N."/>
            <person name="Moreau H."/>
            <person name="Piegu B."/>
            <person name="Rivals E."/>
            <person name="Schackwitz W."/>
            <person name="Van de Peer Y."/>
            <person name="Piganeau G."/>
        </authorList>
    </citation>
    <scope>NUCLEOTIDE SEQUENCE [LARGE SCALE GENOMIC DNA]</scope>
    <source>
        <strain evidence="8">OTTH 0595 / CCAP 157/2 / RCC745</strain>
    </source>
</reference>
<dbReference type="GeneID" id="9836301"/>
<reference evidence="8" key="1">
    <citation type="journal article" date="2006" name="Proc. Natl. Acad. Sci. U.S.A.">
        <title>Genome analysis of the smallest free-living eukaryote Ostreococcus tauri unveils many unique features.</title>
        <authorList>
            <person name="Derelle E."/>
            <person name="Ferraz C."/>
            <person name="Rombauts S."/>
            <person name="Rouze P."/>
            <person name="Worden A.Z."/>
            <person name="Robbens S."/>
            <person name="Partensky F."/>
            <person name="Degroeve S."/>
            <person name="Echeynie S."/>
            <person name="Cooke R."/>
            <person name="Saeys Y."/>
            <person name="Wuyts J."/>
            <person name="Jabbari K."/>
            <person name="Bowler C."/>
            <person name="Panaud O."/>
            <person name="Piegu B."/>
            <person name="Ball S.G."/>
            <person name="Ral J.-P."/>
            <person name="Bouget F.-Y."/>
            <person name="Piganeau G."/>
            <person name="De Baets B."/>
            <person name="Picard A."/>
            <person name="Delseny M."/>
            <person name="Demaille J."/>
            <person name="Van de Peer Y."/>
            <person name="Moreau H."/>
        </authorList>
    </citation>
    <scope>NUCLEOTIDE SEQUENCE [LARGE SCALE GENOMIC DNA]</scope>
    <source>
        <strain evidence="8">OTTH 0595 / CCAP 157/2 / RCC745</strain>
    </source>
</reference>
<dbReference type="PANTHER" id="PTHR31652:SF0">
    <property type="entry name" value="LIMR FAMILY PROTEIN DDB_G0283707-RELATED"/>
    <property type="match status" value="1"/>
</dbReference>